<comment type="caution">
    <text evidence="1">The sequence shown here is derived from an EMBL/GenBank/DDBJ whole genome shotgun (WGS) entry which is preliminary data.</text>
</comment>
<dbReference type="Proteomes" id="UP001060215">
    <property type="component" value="Chromosome 8"/>
</dbReference>
<dbReference type="EMBL" id="CM045765">
    <property type="protein sequence ID" value="KAI8000786.1"/>
    <property type="molecule type" value="Genomic_DNA"/>
</dbReference>
<evidence type="ECO:0000313" key="1">
    <source>
        <dbReference type="EMBL" id="KAI8000786.1"/>
    </source>
</evidence>
<keyword evidence="2" id="KW-1185">Reference proteome</keyword>
<protein>
    <submittedName>
        <fullName evidence="1">Ankyrin repeat-containing protein ITN1</fullName>
    </submittedName>
</protein>
<gene>
    <name evidence="1" type="ORF">LOK49_LG09G02661</name>
</gene>
<evidence type="ECO:0000313" key="2">
    <source>
        <dbReference type="Proteomes" id="UP001060215"/>
    </source>
</evidence>
<accession>A0ACC0GL40</accession>
<organism evidence="1 2">
    <name type="scientific">Camellia lanceoleosa</name>
    <dbReference type="NCBI Taxonomy" id="1840588"/>
    <lineage>
        <taxon>Eukaryota</taxon>
        <taxon>Viridiplantae</taxon>
        <taxon>Streptophyta</taxon>
        <taxon>Embryophyta</taxon>
        <taxon>Tracheophyta</taxon>
        <taxon>Spermatophyta</taxon>
        <taxon>Magnoliopsida</taxon>
        <taxon>eudicotyledons</taxon>
        <taxon>Gunneridae</taxon>
        <taxon>Pentapetalae</taxon>
        <taxon>asterids</taxon>
        <taxon>Ericales</taxon>
        <taxon>Theaceae</taxon>
        <taxon>Camellia</taxon>
    </lineage>
</organism>
<sequence>MAKDFLESNPLALRARITRNSETALHIVARARHTRFVEKLVNLMKPEDLALQNKVGNTALCFAAASGIRQIAEVMVNKCKTLPSIRGSKRALPLYMAALLGHKDMVLYLYSVTEEEIINEEDRIGLLIATITANLFGQ</sequence>
<proteinExistence type="predicted"/>
<reference evidence="1 2" key="1">
    <citation type="journal article" date="2022" name="Plant J.">
        <title>Chromosome-level genome of Camellia lanceoleosa provides a valuable resource for understanding genome evolution and self-incompatibility.</title>
        <authorList>
            <person name="Gong W."/>
            <person name="Xiao S."/>
            <person name="Wang L."/>
            <person name="Liao Z."/>
            <person name="Chang Y."/>
            <person name="Mo W."/>
            <person name="Hu G."/>
            <person name="Li W."/>
            <person name="Zhao G."/>
            <person name="Zhu H."/>
            <person name="Hu X."/>
            <person name="Ji K."/>
            <person name="Xiang X."/>
            <person name="Song Q."/>
            <person name="Yuan D."/>
            <person name="Jin S."/>
            <person name="Zhang L."/>
        </authorList>
    </citation>
    <scope>NUCLEOTIDE SEQUENCE [LARGE SCALE GENOMIC DNA]</scope>
    <source>
        <strain evidence="1">SQ_2022a</strain>
    </source>
</reference>
<name>A0ACC0GL40_9ERIC</name>